<evidence type="ECO:0000313" key="1">
    <source>
        <dbReference type="EMBL" id="OVZ84451.1"/>
    </source>
</evidence>
<organism evidence="1 2">
    <name type="scientific">Yersinia intermedia</name>
    <dbReference type="NCBI Taxonomy" id="631"/>
    <lineage>
        <taxon>Bacteria</taxon>
        <taxon>Pseudomonadati</taxon>
        <taxon>Pseudomonadota</taxon>
        <taxon>Gammaproteobacteria</taxon>
        <taxon>Enterobacterales</taxon>
        <taxon>Yersiniaceae</taxon>
        <taxon>Yersinia</taxon>
    </lineage>
</organism>
<dbReference type="EMBL" id="NHOI01000026">
    <property type="protein sequence ID" value="OVZ84451.1"/>
    <property type="molecule type" value="Genomic_DNA"/>
</dbReference>
<accession>A0A208ZVE0</accession>
<protein>
    <submittedName>
        <fullName evidence="1">Uncharacterized protein</fullName>
    </submittedName>
</protein>
<comment type="caution">
    <text evidence="1">The sequence shown here is derived from an EMBL/GenBank/DDBJ whole genome shotgun (WGS) entry which is preliminary data.</text>
</comment>
<evidence type="ECO:0000313" key="2">
    <source>
        <dbReference type="Proteomes" id="UP000196440"/>
    </source>
</evidence>
<dbReference type="AlphaFoldDB" id="A0A208ZVE0"/>
<gene>
    <name evidence="1" type="ORF">CBW57_16755</name>
</gene>
<name>A0A208ZVE0_YERIN</name>
<reference evidence="1 2" key="1">
    <citation type="submission" date="2017-05" db="EMBL/GenBank/DDBJ databases">
        <title>Whole genome sequencing of Yersinia kristensenii.</title>
        <authorList>
            <person name="Campioni F."/>
        </authorList>
    </citation>
    <scope>NUCLEOTIDE SEQUENCE [LARGE SCALE GENOMIC DNA]</scope>
    <source>
        <strain evidence="1 2">CFSAN060536</strain>
    </source>
</reference>
<dbReference type="Proteomes" id="UP000196440">
    <property type="component" value="Unassembled WGS sequence"/>
</dbReference>
<sequence length="68" mass="7787">MQSSSFTAVFSGKSLLTSHRFTSQCEISPSYLKPQGCWLRALTRITYLSKFIGIRLLTAYLQLQLLWV</sequence>
<proteinExistence type="predicted"/>